<sequence>MLLQQAQFIQNMDLRILYLQDVLSNFRDNEVAIYEAGVHTGWLLKMLESERNKFSMILDHDPDVIGTTQFGLPVHTLEDALHRGIKAIIISSTNEALIYHHIKLVAELGVMVIRLYSGEAQEIGEILKLNRLHNLVDDHNIYQFVDRRKNSKKVLVILAGYKSYLWPYTLERVARYAPSDLDICLCSSGIYSAELDKMAENRQWSYLHTTVNEVALIQNIAILNHPEAEWIYKLDEDIFITENYFNKLLDGYLHIQEEGLYDPGFVAPLLNVNGYSHVEFLKIIGKGAEYKERFGEFKHAANRIKCHHDGQAAKWIWEQSLPLDKVSNEVSANGFSYTVIPHRFSIGAILLRRELWSNLGGFKMAPREGVMGLDEEDLCHKCVEQSKVMCSIQNILCGHFSFYPQEATMKEFLLNNEELFK</sequence>
<dbReference type="Proteomes" id="UP000553776">
    <property type="component" value="Unassembled WGS sequence"/>
</dbReference>
<dbReference type="InterPro" id="IPR029044">
    <property type="entry name" value="Nucleotide-diphossugar_trans"/>
</dbReference>
<accession>A0A841U1I5</accession>
<keyword evidence="2" id="KW-1185">Reference proteome</keyword>
<evidence type="ECO:0000313" key="2">
    <source>
        <dbReference type="Proteomes" id="UP000553776"/>
    </source>
</evidence>
<comment type="caution">
    <text evidence="1">The sequence shown here is derived from an EMBL/GenBank/DDBJ whole genome shotgun (WGS) entry which is preliminary data.</text>
</comment>
<proteinExistence type="predicted"/>
<dbReference type="EMBL" id="JACJVR010000050">
    <property type="protein sequence ID" value="MBB6692223.1"/>
    <property type="molecule type" value="Genomic_DNA"/>
</dbReference>
<dbReference type="RefSeq" id="WP_185136212.1">
    <property type="nucleotide sequence ID" value="NZ_JACJVR010000050.1"/>
</dbReference>
<dbReference type="Gene3D" id="3.90.550.10">
    <property type="entry name" value="Spore Coat Polysaccharide Biosynthesis Protein SpsA, Chain A"/>
    <property type="match status" value="1"/>
</dbReference>
<reference evidence="1 2" key="1">
    <citation type="submission" date="2020-08" db="EMBL/GenBank/DDBJ databases">
        <title>Cohnella phylogeny.</title>
        <authorList>
            <person name="Dunlap C."/>
        </authorList>
    </citation>
    <scope>NUCLEOTIDE SEQUENCE [LARGE SCALE GENOMIC DNA]</scope>
    <source>
        <strain evidence="1 2">DSM 25239</strain>
    </source>
</reference>
<name>A0A841U1I5_9BACL</name>
<evidence type="ECO:0000313" key="1">
    <source>
        <dbReference type="EMBL" id="MBB6692223.1"/>
    </source>
</evidence>
<dbReference type="SUPFAM" id="SSF53448">
    <property type="entry name" value="Nucleotide-diphospho-sugar transferases"/>
    <property type="match status" value="1"/>
</dbReference>
<dbReference type="AlphaFoldDB" id="A0A841U1I5"/>
<gene>
    <name evidence="1" type="ORF">H7B90_12500</name>
</gene>
<protein>
    <submittedName>
        <fullName evidence="1">Uncharacterized protein</fullName>
    </submittedName>
</protein>
<organism evidence="1 2">
    <name type="scientific">Cohnella xylanilytica</name>
    <dbReference type="NCBI Taxonomy" id="557555"/>
    <lineage>
        <taxon>Bacteria</taxon>
        <taxon>Bacillati</taxon>
        <taxon>Bacillota</taxon>
        <taxon>Bacilli</taxon>
        <taxon>Bacillales</taxon>
        <taxon>Paenibacillaceae</taxon>
        <taxon>Cohnella</taxon>
    </lineage>
</organism>